<evidence type="ECO:0000313" key="3">
    <source>
        <dbReference type="Proteomes" id="UP000770015"/>
    </source>
</evidence>
<feature type="compositionally biased region" description="Pro residues" evidence="1">
    <location>
        <begin position="160"/>
        <end position="185"/>
    </location>
</feature>
<feature type="compositionally biased region" description="Low complexity" evidence="1">
    <location>
        <begin position="37"/>
        <end position="59"/>
    </location>
</feature>
<name>A0A9P8VMV5_9PEZI</name>
<comment type="caution">
    <text evidence="2">The sequence shown here is derived from an EMBL/GenBank/DDBJ whole genome shotgun (WGS) entry which is preliminary data.</text>
</comment>
<evidence type="ECO:0000256" key="1">
    <source>
        <dbReference type="SAM" id="MobiDB-lite"/>
    </source>
</evidence>
<feature type="compositionally biased region" description="Pro residues" evidence="1">
    <location>
        <begin position="143"/>
        <end position="152"/>
    </location>
</feature>
<dbReference type="OrthoDB" id="10546152at2759"/>
<feature type="compositionally biased region" description="Pro residues" evidence="1">
    <location>
        <begin position="1"/>
        <end position="36"/>
    </location>
</feature>
<evidence type="ECO:0000313" key="2">
    <source>
        <dbReference type="EMBL" id="KAH6697362.1"/>
    </source>
</evidence>
<dbReference type="AlphaFoldDB" id="A0A9P8VMV5"/>
<feature type="compositionally biased region" description="Pro residues" evidence="1">
    <location>
        <begin position="65"/>
        <end position="74"/>
    </location>
</feature>
<feature type="region of interest" description="Disordered" evidence="1">
    <location>
        <begin position="142"/>
        <end position="185"/>
    </location>
</feature>
<organism evidence="2 3">
    <name type="scientific">Plectosphaerella plurivora</name>
    <dbReference type="NCBI Taxonomy" id="936078"/>
    <lineage>
        <taxon>Eukaryota</taxon>
        <taxon>Fungi</taxon>
        <taxon>Dikarya</taxon>
        <taxon>Ascomycota</taxon>
        <taxon>Pezizomycotina</taxon>
        <taxon>Sordariomycetes</taxon>
        <taxon>Hypocreomycetidae</taxon>
        <taxon>Glomerellales</taxon>
        <taxon>Plectosphaerellaceae</taxon>
        <taxon>Plectosphaerella</taxon>
    </lineage>
</organism>
<sequence>MPPRQPPFHPQGPRPPGPPFFNQPPFHPGSAPPRPPSSLQSGSEGSSSRQSSTAESSHSVDSGPPNIPAQPPVPQRTAFYGEPKYAEYQLPGERQVSPEPAFPSALAEDINVSPWTDVTRVSWTKGRVGDIEDEPLEGALPIAIPPPFPPGPGGMSFGAQPPPNAFQAPPQPGNMPPPGMQPFPG</sequence>
<protein>
    <submittedName>
        <fullName evidence="2">Uncharacterized protein</fullName>
    </submittedName>
</protein>
<accession>A0A9P8VMV5</accession>
<reference evidence="2" key="1">
    <citation type="journal article" date="2021" name="Nat. Commun.">
        <title>Genetic determinants of endophytism in the Arabidopsis root mycobiome.</title>
        <authorList>
            <person name="Mesny F."/>
            <person name="Miyauchi S."/>
            <person name="Thiergart T."/>
            <person name="Pickel B."/>
            <person name="Atanasova L."/>
            <person name="Karlsson M."/>
            <person name="Huettel B."/>
            <person name="Barry K.W."/>
            <person name="Haridas S."/>
            <person name="Chen C."/>
            <person name="Bauer D."/>
            <person name="Andreopoulos W."/>
            <person name="Pangilinan J."/>
            <person name="LaButti K."/>
            <person name="Riley R."/>
            <person name="Lipzen A."/>
            <person name="Clum A."/>
            <person name="Drula E."/>
            <person name="Henrissat B."/>
            <person name="Kohler A."/>
            <person name="Grigoriev I.V."/>
            <person name="Martin F.M."/>
            <person name="Hacquard S."/>
        </authorList>
    </citation>
    <scope>NUCLEOTIDE SEQUENCE</scope>
    <source>
        <strain evidence="2">MPI-SDFR-AT-0117</strain>
    </source>
</reference>
<dbReference type="Proteomes" id="UP000770015">
    <property type="component" value="Unassembled WGS sequence"/>
</dbReference>
<keyword evidence="3" id="KW-1185">Reference proteome</keyword>
<gene>
    <name evidence="2" type="ORF">F5X68DRAFT_4146</name>
</gene>
<feature type="region of interest" description="Disordered" evidence="1">
    <location>
        <begin position="1"/>
        <end position="101"/>
    </location>
</feature>
<dbReference type="EMBL" id="JAGSXJ010000001">
    <property type="protein sequence ID" value="KAH6697362.1"/>
    <property type="molecule type" value="Genomic_DNA"/>
</dbReference>
<proteinExistence type="predicted"/>